<proteinExistence type="predicted"/>
<organism evidence="2">
    <name type="scientific">Hexamita inflata</name>
    <dbReference type="NCBI Taxonomy" id="28002"/>
    <lineage>
        <taxon>Eukaryota</taxon>
        <taxon>Metamonada</taxon>
        <taxon>Diplomonadida</taxon>
        <taxon>Hexamitidae</taxon>
        <taxon>Hexamitinae</taxon>
        <taxon>Hexamita</taxon>
    </lineage>
</organism>
<name>A0AA86PZL8_9EUKA</name>
<reference evidence="3 4" key="2">
    <citation type="submission" date="2024-07" db="EMBL/GenBank/DDBJ databases">
        <authorList>
            <person name="Akdeniz Z."/>
        </authorList>
    </citation>
    <scope>NUCLEOTIDE SEQUENCE [LARGE SCALE GENOMIC DNA]</scope>
</reference>
<sequence>MKLATLFLGYLAVTGLNLIRLVKPTCQIIFAIVFAPLIIVLKTIEYIAKYTFYSQQAKRQKLEQPKRDPPLNKKLNIDYLQNIVRIPNLNLYMSIVDNKVYLFNKDLTIQKCTKTVFNQRIGKPENFFTSLQFQKGKFVNNYETLTVYNPLLHVPVVCNGIIYFQCYDKLYKLNTTTLLPEQVARIPSFQANKYQVSNQLFTVNNQLYFCNVGKIFQLRGKKLVKMSSQFEERSQLIQFGDKVFIFNSGHFGVVNSDLSVRSMFYSSGQMIFACGGVVLITDQQRKIWAVNLLTEEYFFTFIKRGRDLDYDVLKYDFVELGENGMQIKEYYARNVFNAEFNPAVQSKQNHKIQHLTQSIFDNLGPNYSHQLIYANQQIVLCNKSIQVSKVKCVDYINRYCCKLNIGLEMLQRFALKEYTQ</sequence>
<evidence type="ECO:0000313" key="4">
    <source>
        <dbReference type="Proteomes" id="UP001642409"/>
    </source>
</evidence>
<evidence type="ECO:0000256" key="1">
    <source>
        <dbReference type="SAM" id="Phobius"/>
    </source>
</evidence>
<gene>
    <name evidence="2" type="ORF">HINF_LOCUS30459</name>
    <name evidence="3" type="ORF">HINF_LOCUS65368</name>
</gene>
<dbReference type="AlphaFoldDB" id="A0AA86PZL8"/>
<evidence type="ECO:0000313" key="2">
    <source>
        <dbReference type="EMBL" id="CAI9942814.1"/>
    </source>
</evidence>
<keyword evidence="1" id="KW-0812">Transmembrane</keyword>
<keyword evidence="1" id="KW-1133">Transmembrane helix</keyword>
<protein>
    <submittedName>
        <fullName evidence="3">Hypothetical_protein</fullName>
    </submittedName>
</protein>
<accession>A0AA86PZL8</accession>
<evidence type="ECO:0000313" key="3">
    <source>
        <dbReference type="EMBL" id="CAL6090562.1"/>
    </source>
</evidence>
<dbReference type="Proteomes" id="UP001642409">
    <property type="component" value="Unassembled WGS sequence"/>
</dbReference>
<dbReference type="EMBL" id="CATOUU010000708">
    <property type="protein sequence ID" value="CAI9942814.1"/>
    <property type="molecule type" value="Genomic_DNA"/>
</dbReference>
<comment type="caution">
    <text evidence="2">The sequence shown here is derived from an EMBL/GenBank/DDBJ whole genome shotgun (WGS) entry which is preliminary data.</text>
</comment>
<reference evidence="2" key="1">
    <citation type="submission" date="2023-06" db="EMBL/GenBank/DDBJ databases">
        <authorList>
            <person name="Kurt Z."/>
        </authorList>
    </citation>
    <scope>NUCLEOTIDE SEQUENCE</scope>
</reference>
<feature type="transmembrane region" description="Helical" evidence="1">
    <location>
        <begin position="28"/>
        <end position="48"/>
    </location>
</feature>
<keyword evidence="4" id="KW-1185">Reference proteome</keyword>
<keyword evidence="1" id="KW-0472">Membrane</keyword>
<dbReference type="EMBL" id="CAXDID020000429">
    <property type="protein sequence ID" value="CAL6090562.1"/>
    <property type="molecule type" value="Genomic_DNA"/>
</dbReference>